<evidence type="ECO:0000313" key="2">
    <source>
        <dbReference type="Proteomes" id="UP001558613"/>
    </source>
</evidence>
<accession>A0ABR3MU16</accession>
<reference evidence="1 2" key="1">
    <citation type="submission" date="2023-09" db="EMBL/GenBank/DDBJ databases">
        <authorList>
            <person name="Wang M."/>
        </authorList>
    </citation>
    <scope>NUCLEOTIDE SEQUENCE [LARGE SCALE GENOMIC DNA]</scope>
    <source>
        <strain evidence="1">GT-2023</strain>
        <tissue evidence="1">Liver</tissue>
    </source>
</reference>
<name>A0ABR3MU16_9TELE</name>
<keyword evidence="2" id="KW-1185">Reference proteome</keyword>
<proteinExistence type="predicted"/>
<sequence length="96" mass="10245">MQSKDAVCVIALEWHMSSVVWSPRLSISASVSVVVSQPGNGALYGPINCRITTPSGAGITDGPSCSDYSPHTHTQRCSLHREIQVAPMLIKLLGIQ</sequence>
<evidence type="ECO:0000313" key="1">
    <source>
        <dbReference type="EMBL" id="KAL1268119.1"/>
    </source>
</evidence>
<protein>
    <submittedName>
        <fullName evidence="1">Uncharacterized protein</fullName>
    </submittedName>
</protein>
<organism evidence="1 2">
    <name type="scientific">Cirrhinus molitorella</name>
    <name type="common">mud carp</name>
    <dbReference type="NCBI Taxonomy" id="172907"/>
    <lineage>
        <taxon>Eukaryota</taxon>
        <taxon>Metazoa</taxon>
        <taxon>Chordata</taxon>
        <taxon>Craniata</taxon>
        <taxon>Vertebrata</taxon>
        <taxon>Euteleostomi</taxon>
        <taxon>Actinopterygii</taxon>
        <taxon>Neopterygii</taxon>
        <taxon>Teleostei</taxon>
        <taxon>Ostariophysi</taxon>
        <taxon>Cypriniformes</taxon>
        <taxon>Cyprinidae</taxon>
        <taxon>Labeoninae</taxon>
        <taxon>Labeonini</taxon>
        <taxon>Cirrhinus</taxon>
    </lineage>
</organism>
<dbReference type="Proteomes" id="UP001558613">
    <property type="component" value="Unassembled WGS sequence"/>
</dbReference>
<comment type="caution">
    <text evidence="1">The sequence shown here is derived from an EMBL/GenBank/DDBJ whole genome shotgun (WGS) entry which is preliminary data.</text>
</comment>
<dbReference type="EMBL" id="JAYMGO010000009">
    <property type="protein sequence ID" value="KAL1268119.1"/>
    <property type="molecule type" value="Genomic_DNA"/>
</dbReference>
<gene>
    <name evidence="1" type="ORF">QQF64_033482</name>
</gene>